<organism evidence="2 3">
    <name type="scientific">Pseudotamlana haliotis</name>
    <dbReference type="NCBI Taxonomy" id="2614804"/>
    <lineage>
        <taxon>Bacteria</taxon>
        <taxon>Pseudomonadati</taxon>
        <taxon>Bacteroidota</taxon>
        <taxon>Flavobacteriia</taxon>
        <taxon>Flavobacteriales</taxon>
        <taxon>Flavobacteriaceae</taxon>
        <taxon>Pseudotamlana</taxon>
    </lineage>
</organism>
<protein>
    <recommendedName>
        <fullName evidence="4">Cadherin-like domain-containing protein</fullName>
    </recommendedName>
</protein>
<gene>
    <name evidence="2" type="ORF">F6U93_06185</name>
</gene>
<evidence type="ECO:0000313" key="2">
    <source>
        <dbReference type="EMBL" id="KAB1068593.1"/>
    </source>
</evidence>
<reference evidence="2 3" key="1">
    <citation type="submission" date="2019-09" db="EMBL/GenBank/DDBJ databases">
        <authorList>
            <person name="Cao W.R."/>
        </authorList>
    </citation>
    <scope>NUCLEOTIDE SEQUENCE [LARGE SCALE GENOMIC DNA]</scope>
    <source>
        <strain evidence="2 3">B1N29</strain>
    </source>
</reference>
<name>A0A6N6MFM1_9FLAO</name>
<evidence type="ECO:0000313" key="3">
    <source>
        <dbReference type="Proteomes" id="UP000441333"/>
    </source>
</evidence>
<dbReference type="AlphaFoldDB" id="A0A6N6MFM1"/>
<feature type="signal peptide" evidence="1">
    <location>
        <begin position="1"/>
        <end position="29"/>
    </location>
</feature>
<proteinExistence type="predicted"/>
<dbReference type="Proteomes" id="UP000441333">
    <property type="component" value="Unassembled WGS sequence"/>
</dbReference>
<keyword evidence="1" id="KW-0732">Signal</keyword>
<evidence type="ECO:0008006" key="4">
    <source>
        <dbReference type="Google" id="ProtNLM"/>
    </source>
</evidence>
<comment type="caution">
    <text evidence="2">The sequence shown here is derived from an EMBL/GenBank/DDBJ whole genome shotgun (WGS) entry which is preliminary data.</text>
</comment>
<dbReference type="RefSeq" id="WP_150937915.1">
    <property type="nucleotide sequence ID" value="NZ_WAAT01000033.1"/>
</dbReference>
<dbReference type="Gene3D" id="2.60.40.3440">
    <property type="match status" value="1"/>
</dbReference>
<dbReference type="Pfam" id="PF17963">
    <property type="entry name" value="Big_9"/>
    <property type="match status" value="1"/>
</dbReference>
<keyword evidence="3" id="KW-1185">Reference proteome</keyword>
<sequence>MRNTHKLNQLTLFTALVSLCFLMYCSSNSDSDSDSKNSSPKAENNTLEVLQDSNSGEANQIDVSVNDFIGTDGGDNDNYSLSKAAANGKVSEIEDGIFEYIPNSVFFGSDAFTYKLTDANNDMGEAEVFVTVIEGDGPTLEDFENIDPDYPSFVSIENATPEGYSWVKMESMSD</sequence>
<evidence type="ECO:0000256" key="1">
    <source>
        <dbReference type="SAM" id="SignalP"/>
    </source>
</evidence>
<dbReference type="EMBL" id="WAAT01000033">
    <property type="protein sequence ID" value="KAB1068593.1"/>
    <property type="molecule type" value="Genomic_DNA"/>
</dbReference>
<feature type="chain" id="PRO_5027025981" description="Cadherin-like domain-containing protein" evidence="1">
    <location>
        <begin position="30"/>
        <end position="174"/>
    </location>
</feature>
<accession>A0A6N6MFM1</accession>